<dbReference type="EMBL" id="JBHTCE010000001">
    <property type="protein sequence ID" value="MFC7389819.1"/>
    <property type="molecule type" value="Genomic_DNA"/>
</dbReference>
<proteinExistence type="predicted"/>
<dbReference type="Pfam" id="PF05076">
    <property type="entry name" value="SUFU"/>
    <property type="match status" value="1"/>
</dbReference>
<keyword evidence="3" id="KW-1185">Reference proteome</keyword>
<name>A0ABW2PL77_9BACL</name>
<gene>
    <name evidence="2" type="ORF">ACFQO8_06645</name>
</gene>
<dbReference type="InterPro" id="IPR020941">
    <property type="entry name" value="SUFU-like_domain"/>
</dbReference>
<organism evidence="2 3">
    <name type="scientific">Exiguobacterium aestuarii</name>
    <dbReference type="NCBI Taxonomy" id="273527"/>
    <lineage>
        <taxon>Bacteria</taxon>
        <taxon>Bacillati</taxon>
        <taxon>Bacillota</taxon>
        <taxon>Bacilli</taxon>
        <taxon>Bacillales</taxon>
        <taxon>Bacillales Family XII. Incertae Sedis</taxon>
        <taxon>Exiguobacterium</taxon>
    </lineage>
</organism>
<protein>
    <submittedName>
        <fullName evidence="2">Suppressor of fused domain protein</fullName>
    </submittedName>
</protein>
<evidence type="ECO:0000259" key="1">
    <source>
        <dbReference type="Pfam" id="PF05076"/>
    </source>
</evidence>
<evidence type="ECO:0000313" key="2">
    <source>
        <dbReference type="EMBL" id="MFC7389819.1"/>
    </source>
</evidence>
<sequence length="183" mass="21662">MNYLEHLEKHCGTFVSGYDIPHLLEDDVQIIELEEEASKITSISTLGLHWHTLQFENGSIAHQELLFRFNQQHVKDEFAELMLQLTLYAIRKHKAFELGELYELPDEVIEQYSFSSVYATAPFYSDESFLTYKNKEQSVQIVWFVPIYPSEELFIEEHGTERFDELLYETGRELFDLNRKELV</sequence>
<dbReference type="Proteomes" id="UP001596439">
    <property type="component" value="Unassembled WGS sequence"/>
</dbReference>
<accession>A0ABW2PL77</accession>
<comment type="caution">
    <text evidence="2">The sequence shown here is derived from an EMBL/GenBank/DDBJ whole genome shotgun (WGS) entry which is preliminary data.</text>
</comment>
<reference evidence="3" key="1">
    <citation type="journal article" date="2019" name="Int. J. Syst. Evol. Microbiol.">
        <title>The Global Catalogue of Microorganisms (GCM) 10K type strain sequencing project: providing services to taxonomists for standard genome sequencing and annotation.</title>
        <authorList>
            <consortium name="The Broad Institute Genomics Platform"/>
            <consortium name="The Broad Institute Genome Sequencing Center for Infectious Disease"/>
            <person name="Wu L."/>
            <person name="Ma J."/>
        </authorList>
    </citation>
    <scope>NUCLEOTIDE SEQUENCE [LARGE SCALE GENOMIC DNA]</scope>
    <source>
        <strain evidence="3">CCUG 55590</strain>
    </source>
</reference>
<evidence type="ECO:0000313" key="3">
    <source>
        <dbReference type="Proteomes" id="UP001596439"/>
    </source>
</evidence>
<dbReference type="RefSeq" id="WP_214788114.1">
    <property type="nucleotide sequence ID" value="NZ_JANIEL010000002.1"/>
</dbReference>
<feature type="domain" description="Suppressor of fused-like" evidence="1">
    <location>
        <begin position="26"/>
        <end position="180"/>
    </location>
</feature>